<evidence type="ECO:0000313" key="1">
    <source>
        <dbReference type="EMBL" id="SEQ37985.1"/>
    </source>
</evidence>
<sequence>MRRTREHTGSVDITTAMNSLLAGLTDEEKKLGLSTELPATTGKAVAVLDVIVMPEDVKPPDSKWGVFQVYCTALASRATVAGVAPVPDGMCP</sequence>
<name>A0A1H9FJL2_9PSEU</name>
<proteinExistence type="predicted"/>
<protein>
    <submittedName>
        <fullName evidence="1">Uncharacterized protein</fullName>
    </submittedName>
</protein>
<keyword evidence="2" id="KW-1185">Reference proteome</keyword>
<dbReference type="Proteomes" id="UP000199503">
    <property type="component" value="Unassembled WGS sequence"/>
</dbReference>
<dbReference type="STRING" id="65499.SAMN04488000_102709"/>
<gene>
    <name evidence="1" type="ORF">SAMN04488000_102709</name>
</gene>
<dbReference type="EMBL" id="FOFV01000002">
    <property type="protein sequence ID" value="SEQ37985.1"/>
    <property type="molecule type" value="Genomic_DNA"/>
</dbReference>
<evidence type="ECO:0000313" key="2">
    <source>
        <dbReference type="Proteomes" id="UP000199503"/>
    </source>
</evidence>
<reference evidence="2" key="1">
    <citation type="submission" date="2016-10" db="EMBL/GenBank/DDBJ databases">
        <authorList>
            <person name="Varghese N."/>
            <person name="Submissions S."/>
        </authorList>
    </citation>
    <scope>NUCLEOTIDE SEQUENCE [LARGE SCALE GENOMIC DNA]</scope>
    <source>
        <strain evidence="2">DSM 44437</strain>
    </source>
</reference>
<dbReference type="AlphaFoldDB" id="A0A1H9FJL2"/>
<organism evidence="1 2">
    <name type="scientific">Lentzea albida</name>
    <dbReference type="NCBI Taxonomy" id="65499"/>
    <lineage>
        <taxon>Bacteria</taxon>
        <taxon>Bacillati</taxon>
        <taxon>Actinomycetota</taxon>
        <taxon>Actinomycetes</taxon>
        <taxon>Pseudonocardiales</taxon>
        <taxon>Pseudonocardiaceae</taxon>
        <taxon>Lentzea</taxon>
    </lineage>
</organism>
<accession>A0A1H9FJL2</accession>